<gene>
    <name evidence="1" type="ORF">ARMSODRAFT_976165</name>
</gene>
<protein>
    <submittedName>
        <fullName evidence="1">Uncharacterized protein</fullName>
    </submittedName>
</protein>
<sequence>MTAVQEVSWWRLGGLTALRVVGVVRVAGMVSFSSKTSISSSTKIPCLPFSPPHLGPVYSSFPSWQLRNGMTVSTTNNYRMEVMACYYASPLPIEERLVSLLWLFLMRPVVSNVQIDY</sequence>
<accession>A0A2H3BZ89</accession>
<evidence type="ECO:0000313" key="2">
    <source>
        <dbReference type="Proteomes" id="UP000218334"/>
    </source>
</evidence>
<dbReference type="AlphaFoldDB" id="A0A2H3BZ89"/>
<reference evidence="2" key="1">
    <citation type="journal article" date="2017" name="Nat. Ecol. Evol.">
        <title>Genome expansion and lineage-specific genetic innovations in the forest pathogenic fungi Armillaria.</title>
        <authorList>
            <person name="Sipos G."/>
            <person name="Prasanna A.N."/>
            <person name="Walter M.C."/>
            <person name="O'Connor E."/>
            <person name="Balint B."/>
            <person name="Krizsan K."/>
            <person name="Kiss B."/>
            <person name="Hess J."/>
            <person name="Varga T."/>
            <person name="Slot J."/>
            <person name="Riley R."/>
            <person name="Boka B."/>
            <person name="Rigling D."/>
            <person name="Barry K."/>
            <person name="Lee J."/>
            <person name="Mihaltcheva S."/>
            <person name="LaButti K."/>
            <person name="Lipzen A."/>
            <person name="Waldron R."/>
            <person name="Moloney N.M."/>
            <person name="Sperisen C."/>
            <person name="Kredics L."/>
            <person name="Vagvoelgyi C."/>
            <person name="Patrignani A."/>
            <person name="Fitzpatrick D."/>
            <person name="Nagy I."/>
            <person name="Doyle S."/>
            <person name="Anderson J.B."/>
            <person name="Grigoriev I.V."/>
            <person name="Gueldener U."/>
            <person name="Muensterkoetter M."/>
            <person name="Nagy L.G."/>
        </authorList>
    </citation>
    <scope>NUCLEOTIDE SEQUENCE [LARGE SCALE GENOMIC DNA]</scope>
    <source>
        <strain evidence="2">28-4</strain>
    </source>
</reference>
<evidence type="ECO:0000313" key="1">
    <source>
        <dbReference type="EMBL" id="PBK68356.1"/>
    </source>
</evidence>
<dbReference type="Proteomes" id="UP000218334">
    <property type="component" value="Unassembled WGS sequence"/>
</dbReference>
<keyword evidence="2" id="KW-1185">Reference proteome</keyword>
<name>A0A2H3BZ89_9AGAR</name>
<organism evidence="1 2">
    <name type="scientific">Armillaria solidipes</name>
    <dbReference type="NCBI Taxonomy" id="1076256"/>
    <lineage>
        <taxon>Eukaryota</taxon>
        <taxon>Fungi</taxon>
        <taxon>Dikarya</taxon>
        <taxon>Basidiomycota</taxon>
        <taxon>Agaricomycotina</taxon>
        <taxon>Agaricomycetes</taxon>
        <taxon>Agaricomycetidae</taxon>
        <taxon>Agaricales</taxon>
        <taxon>Marasmiineae</taxon>
        <taxon>Physalacriaceae</taxon>
        <taxon>Armillaria</taxon>
    </lineage>
</organism>
<dbReference type="EMBL" id="KZ293433">
    <property type="protein sequence ID" value="PBK68356.1"/>
    <property type="molecule type" value="Genomic_DNA"/>
</dbReference>
<proteinExistence type="predicted"/>